<dbReference type="AlphaFoldDB" id="A0A965GDA0"/>
<organism evidence="1 2">
    <name type="scientific">Candidatus Fonsibacter lacus</name>
    <dbReference type="NCBI Taxonomy" id="2576439"/>
    <lineage>
        <taxon>Bacteria</taxon>
        <taxon>Pseudomonadati</taxon>
        <taxon>Pseudomonadota</taxon>
        <taxon>Alphaproteobacteria</taxon>
        <taxon>Candidatus Pelagibacterales</taxon>
        <taxon>Candidatus Pelagibacterales incertae sedis</taxon>
        <taxon>Candidatus Fonsibacter</taxon>
    </lineage>
</organism>
<dbReference type="CDD" id="cd06561">
    <property type="entry name" value="AlkD_like"/>
    <property type="match status" value="1"/>
</dbReference>
<dbReference type="SUPFAM" id="SSF48371">
    <property type="entry name" value="ARM repeat"/>
    <property type="match status" value="1"/>
</dbReference>
<reference evidence="1" key="1">
    <citation type="submission" date="2018-10" db="EMBL/GenBank/DDBJ databases">
        <title>Iterative Subtractive Binning of Freshwater Chronoseries Metagenomes Recovers Nearly Complete Genomes from over Four Hundred Novel Species.</title>
        <authorList>
            <person name="Rodriguez-R L.M."/>
            <person name="Tsementzi D."/>
            <person name="Luo C."/>
            <person name="Konstantinidis K.T."/>
        </authorList>
    </citation>
    <scope>NUCLEOTIDE SEQUENCE</scope>
    <source>
        <strain evidence="1">WB5_2A_028</strain>
    </source>
</reference>
<dbReference type="PANTHER" id="PTHR34070">
    <property type="entry name" value="ARMADILLO-TYPE FOLD"/>
    <property type="match status" value="1"/>
</dbReference>
<dbReference type="PANTHER" id="PTHR34070:SF1">
    <property type="entry name" value="DNA ALKYLATION REPAIR PROTEIN"/>
    <property type="match status" value="1"/>
</dbReference>
<dbReference type="Pfam" id="PF08713">
    <property type="entry name" value="DNA_alkylation"/>
    <property type="match status" value="1"/>
</dbReference>
<dbReference type="Proteomes" id="UP000740727">
    <property type="component" value="Unassembled WGS sequence"/>
</dbReference>
<dbReference type="InterPro" id="IPR014825">
    <property type="entry name" value="DNA_alkylation"/>
</dbReference>
<proteinExistence type="predicted"/>
<gene>
    <name evidence="1" type="ORF">EBT44_06200</name>
</gene>
<dbReference type="InterPro" id="IPR016024">
    <property type="entry name" value="ARM-type_fold"/>
</dbReference>
<sequence length="241" mass="27599">MSADRVLRELNSRANSRKAVELQRFFKTGKGEYAEGDVFLGIVVPDTRKVARVYESLSLGELNKLMASPFHEARLCALVILTNRFKKAKSATEAKSYYTFYLKALKKEQIDNWDLIDVSAPTIGQYLLTEKGALATLRTMAKSKNLWVRRAAILFTFASLRIGDTKPTLEISKVLLKDGQDLMHKAVGWALREVGKRNPAQLRDFLEEHGQKMSRTTLRYAIEKFSPRERKSWLEKTRKAR</sequence>
<evidence type="ECO:0000313" key="1">
    <source>
        <dbReference type="EMBL" id="NBR94395.1"/>
    </source>
</evidence>
<protein>
    <submittedName>
        <fullName evidence="1">DNA alkylation repair protein</fullName>
    </submittedName>
</protein>
<dbReference type="EMBL" id="RFXN01000126">
    <property type="protein sequence ID" value="NBR94395.1"/>
    <property type="molecule type" value="Genomic_DNA"/>
</dbReference>
<comment type="caution">
    <text evidence="1">The sequence shown here is derived from an EMBL/GenBank/DDBJ whole genome shotgun (WGS) entry which is preliminary data.</text>
</comment>
<accession>A0A965GDA0</accession>
<dbReference type="Gene3D" id="1.25.10.90">
    <property type="match status" value="1"/>
</dbReference>
<name>A0A965GDA0_9PROT</name>
<evidence type="ECO:0000313" key="2">
    <source>
        <dbReference type="Proteomes" id="UP000740727"/>
    </source>
</evidence>